<feature type="transmembrane region" description="Helical" evidence="1">
    <location>
        <begin position="186"/>
        <end position="208"/>
    </location>
</feature>
<feature type="transmembrane region" description="Helical" evidence="1">
    <location>
        <begin position="465"/>
        <end position="487"/>
    </location>
</feature>
<organism evidence="2 3">
    <name type="scientific">Paracholeplasma vituli</name>
    <dbReference type="NCBI Taxonomy" id="69473"/>
    <lineage>
        <taxon>Bacteria</taxon>
        <taxon>Bacillati</taxon>
        <taxon>Mycoplasmatota</taxon>
        <taxon>Mollicutes</taxon>
        <taxon>Acholeplasmatales</taxon>
        <taxon>Acholeplasmataceae</taxon>
        <taxon>Paracholeplasma</taxon>
    </lineage>
</organism>
<feature type="transmembrane region" description="Helical" evidence="1">
    <location>
        <begin position="240"/>
        <end position="262"/>
    </location>
</feature>
<feature type="transmembrane region" description="Helical" evidence="1">
    <location>
        <begin position="308"/>
        <end position="329"/>
    </location>
</feature>
<sequence length="501" mass="57120">MSNKMTHNKKSLYTGITSVILMLLNGLLGLLMTQEIIKSIGSDANGLSASSNQLIAVLMLLEGGFTLAINVSLFKPFNEKNYDLINKILAGAKIVFNKIGVFFLLFGLIIAAVYSIIIKSSFDFHVIFIVFTLSILSTTVNLMFATKYRIILQLDNREYILNIISIFMSLIFMGAIIFTTKYYPNIIYVRSLVFINAISNYLLLVFTVKRKYHFINFSVEPDFSFKSDSRNVLYQNITSAFYNSFPILFISISAGTLFTSLYAVYNNVFVIIKSAIYAIANAPRMALGQLVAKNDITKTNNYFEKYEFITINIMLVIILPTIFLIMPFISLYTEGLTDMNYVNYEIALIFIITLVFEIIHIPSGNLLNMSGNFRVAKRFQIISTIFLIISIVILNYFMGMIGVMLSVLFTALLLSILEISFIYKIYFNKRILVFVKKYVFHLMVILISIYLSSYIELPISNYYDFIIVGFIITIISLALVILLNIIVNFNIIKSFKRVSNK</sequence>
<keyword evidence="1" id="KW-0472">Membrane</keyword>
<feature type="transmembrane region" description="Helical" evidence="1">
    <location>
        <begin position="53"/>
        <end position="74"/>
    </location>
</feature>
<feature type="transmembrane region" description="Helical" evidence="1">
    <location>
        <begin position="159"/>
        <end position="180"/>
    </location>
</feature>
<dbReference type="RefSeq" id="WP_262095373.1">
    <property type="nucleotide sequence ID" value="NZ_JAOEGN010000001.1"/>
</dbReference>
<proteinExistence type="predicted"/>
<name>A0ABT2PUP9_9MOLU</name>
<protein>
    <submittedName>
        <fullName evidence="2">Uncharacterized protein</fullName>
    </submittedName>
</protein>
<evidence type="ECO:0000256" key="1">
    <source>
        <dbReference type="SAM" id="Phobius"/>
    </source>
</evidence>
<evidence type="ECO:0000313" key="3">
    <source>
        <dbReference type="Proteomes" id="UP001209076"/>
    </source>
</evidence>
<dbReference type="Proteomes" id="UP001209076">
    <property type="component" value="Unassembled WGS sequence"/>
</dbReference>
<feature type="transmembrane region" description="Helical" evidence="1">
    <location>
        <begin position="341"/>
        <end position="359"/>
    </location>
</feature>
<feature type="transmembrane region" description="Helical" evidence="1">
    <location>
        <begin position="95"/>
        <end position="118"/>
    </location>
</feature>
<feature type="transmembrane region" description="Helical" evidence="1">
    <location>
        <begin position="379"/>
        <end position="397"/>
    </location>
</feature>
<gene>
    <name evidence="2" type="ORF">N7603_00605</name>
</gene>
<comment type="caution">
    <text evidence="2">The sequence shown here is derived from an EMBL/GenBank/DDBJ whole genome shotgun (WGS) entry which is preliminary data.</text>
</comment>
<feature type="transmembrane region" description="Helical" evidence="1">
    <location>
        <begin position="12"/>
        <end position="33"/>
    </location>
</feature>
<feature type="transmembrane region" description="Helical" evidence="1">
    <location>
        <begin position="268"/>
        <end position="287"/>
    </location>
</feature>
<feature type="transmembrane region" description="Helical" evidence="1">
    <location>
        <begin position="403"/>
        <end position="426"/>
    </location>
</feature>
<keyword evidence="1" id="KW-1133">Transmembrane helix</keyword>
<dbReference type="EMBL" id="JAOEGN010000001">
    <property type="protein sequence ID" value="MCU0104161.1"/>
    <property type="molecule type" value="Genomic_DNA"/>
</dbReference>
<feature type="transmembrane region" description="Helical" evidence="1">
    <location>
        <begin position="124"/>
        <end position="147"/>
    </location>
</feature>
<keyword evidence="1" id="KW-0812">Transmembrane</keyword>
<feature type="transmembrane region" description="Helical" evidence="1">
    <location>
        <begin position="438"/>
        <end position="459"/>
    </location>
</feature>
<reference evidence="3" key="1">
    <citation type="submission" date="2023-07" db="EMBL/GenBank/DDBJ databases">
        <title>Novel Mycoplasma species identified in domestic and wild animals.</title>
        <authorList>
            <person name="Volokhov D.V."/>
            <person name="Furtak V.A."/>
            <person name="Zagorodnyaya T.A."/>
        </authorList>
    </citation>
    <scope>NUCLEOTIDE SEQUENCE [LARGE SCALE GENOMIC DNA]</scope>
    <source>
        <strain evidence="3">92-19</strain>
    </source>
</reference>
<accession>A0ABT2PUP9</accession>
<evidence type="ECO:0000313" key="2">
    <source>
        <dbReference type="EMBL" id="MCU0104161.1"/>
    </source>
</evidence>
<keyword evidence="3" id="KW-1185">Reference proteome</keyword>